<dbReference type="Proteomes" id="UP000231987">
    <property type="component" value="Unassembled WGS sequence"/>
</dbReference>
<protein>
    <submittedName>
        <fullName evidence="1">Uncharacterized protein</fullName>
    </submittedName>
</protein>
<gene>
    <name evidence="1" type="ORF">CEJ86_00940</name>
</gene>
<proteinExistence type="predicted"/>
<evidence type="ECO:0000313" key="1">
    <source>
        <dbReference type="EMBL" id="PJR17435.1"/>
    </source>
</evidence>
<comment type="caution">
    <text evidence="1">The sequence shown here is derived from an EMBL/GenBank/DDBJ whole genome shotgun (WGS) entry which is preliminary data.</text>
</comment>
<sequence>MQAFREKLAGGDETILKQLGRYKSIDAISRGFREAYNTAKNGGPKLPALSDKSTPEEVKAYREAMGIPEDPTAYPGDFREGYQATDADKAILGDFKTAMHARNVPPAAAAAALEWYQDFATAQQQELDGNLAKVAKETQSALRNEWGGEYDGNIGAAQQLMTSHLGKEGFEGMMGLRLMDGSRLQDNIAFVKMMAQLGADYYGGNAIMTGDVETTAKTVQESIDELLALRVSDPEKYKSDDVQQKITKLYAQRDKINARR</sequence>
<reference evidence="1 2" key="1">
    <citation type="submission" date="2017-06" db="EMBL/GenBank/DDBJ databases">
        <title>Ensifer strains isolated from leguminous trees and herbs display diverse denitrification phenotypes with some acting as strong N2O sinks.</title>
        <authorList>
            <person name="Woliy K."/>
            <person name="Mania D."/>
            <person name="Bakken L.R."/>
            <person name="Frostegard A."/>
        </authorList>
    </citation>
    <scope>NUCLEOTIDE SEQUENCE [LARGE SCALE GENOMIC DNA]</scope>
    <source>
        <strain evidence="1 2">AC50a</strain>
    </source>
</reference>
<organism evidence="1 2">
    <name type="scientific">Rhizobium meliloti</name>
    <name type="common">Ensifer meliloti</name>
    <name type="synonym">Sinorhizobium meliloti</name>
    <dbReference type="NCBI Taxonomy" id="382"/>
    <lineage>
        <taxon>Bacteria</taxon>
        <taxon>Pseudomonadati</taxon>
        <taxon>Pseudomonadota</taxon>
        <taxon>Alphaproteobacteria</taxon>
        <taxon>Hyphomicrobiales</taxon>
        <taxon>Rhizobiaceae</taxon>
        <taxon>Sinorhizobium/Ensifer group</taxon>
        <taxon>Sinorhizobium</taxon>
    </lineage>
</organism>
<accession>A0A2J0ZAD6</accession>
<dbReference type="EMBL" id="NJGD01000001">
    <property type="protein sequence ID" value="PJR17435.1"/>
    <property type="molecule type" value="Genomic_DNA"/>
</dbReference>
<dbReference type="AlphaFoldDB" id="A0A2J0ZAD6"/>
<evidence type="ECO:0000313" key="2">
    <source>
        <dbReference type="Proteomes" id="UP000231987"/>
    </source>
</evidence>
<name>A0A2J0ZAD6_RHIML</name>